<keyword evidence="3" id="KW-1185">Reference proteome</keyword>
<dbReference type="Proteomes" id="UP000283841">
    <property type="component" value="Unassembled WGS sequence"/>
</dbReference>
<organism evidence="2 3">
    <name type="scientific">Byssochlamys spectabilis</name>
    <name type="common">Paecilomyces variotii</name>
    <dbReference type="NCBI Taxonomy" id="264951"/>
    <lineage>
        <taxon>Eukaryota</taxon>
        <taxon>Fungi</taxon>
        <taxon>Dikarya</taxon>
        <taxon>Ascomycota</taxon>
        <taxon>Pezizomycotina</taxon>
        <taxon>Eurotiomycetes</taxon>
        <taxon>Eurotiomycetidae</taxon>
        <taxon>Eurotiales</taxon>
        <taxon>Thermoascaceae</taxon>
        <taxon>Paecilomyces</taxon>
    </lineage>
</organism>
<proteinExistence type="predicted"/>
<name>A0A443HJ98_BYSSP</name>
<dbReference type="GeneID" id="39602466"/>
<dbReference type="AlphaFoldDB" id="A0A443HJ98"/>
<comment type="caution">
    <text evidence="2">The sequence shown here is derived from an EMBL/GenBank/DDBJ whole genome shotgun (WGS) entry which is preliminary data.</text>
</comment>
<sequence length="113" mass="12918">MIDGLPRHTLCTPTNHQKDGQHREYSVTELVSKMDISKKTVRKSLDGIAWTKIYSDNEHEIIMQANKNADDAEVKKSAQKDSHKILAKCVIDVKNEDPQKAEADLQELFNERN</sequence>
<dbReference type="RefSeq" id="XP_028481557.1">
    <property type="nucleotide sequence ID" value="XM_028633189.1"/>
</dbReference>
<feature type="region of interest" description="Disordered" evidence="1">
    <location>
        <begin position="1"/>
        <end position="23"/>
    </location>
</feature>
<accession>A0A443HJ98</accession>
<evidence type="ECO:0000256" key="1">
    <source>
        <dbReference type="SAM" id="MobiDB-lite"/>
    </source>
</evidence>
<dbReference type="VEuPathDB" id="FungiDB:C8Q69DRAFT_510433"/>
<gene>
    <name evidence="2" type="ORF">C8Q69DRAFT_510433</name>
</gene>
<evidence type="ECO:0000313" key="2">
    <source>
        <dbReference type="EMBL" id="RWQ91912.1"/>
    </source>
</evidence>
<evidence type="ECO:0000313" key="3">
    <source>
        <dbReference type="Proteomes" id="UP000283841"/>
    </source>
</evidence>
<dbReference type="EMBL" id="RCNU01000015">
    <property type="protein sequence ID" value="RWQ91912.1"/>
    <property type="molecule type" value="Genomic_DNA"/>
</dbReference>
<protein>
    <submittedName>
        <fullName evidence="2">Uncharacterized protein</fullName>
    </submittedName>
</protein>
<reference evidence="2 3" key="1">
    <citation type="journal article" date="2018" name="Front. Microbiol.">
        <title>Genomic and genetic insights into a cosmopolitan fungus, Paecilomyces variotii (Eurotiales).</title>
        <authorList>
            <person name="Urquhart A.S."/>
            <person name="Mondo S.J."/>
            <person name="Makela M.R."/>
            <person name="Hane J.K."/>
            <person name="Wiebenga A."/>
            <person name="He G."/>
            <person name="Mihaltcheva S."/>
            <person name="Pangilinan J."/>
            <person name="Lipzen A."/>
            <person name="Barry K."/>
            <person name="de Vries R.P."/>
            <person name="Grigoriev I.V."/>
            <person name="Idnurm A."/>
        </authorList>
    </citation>
    <scope>NUCLEOTIDE SEQUENCE [LARGE SCALE GENOMIC DNA]</scope>
    <source>
        <strain evidence="2 3">CBS 101075</strain>
    </source>
</reference>